<dbReference type="InterPro" id="IPR036929">
    <property type="entry name" value="DsbDN_sf"/>
</dbReference>
<organism evidence="11 12">
    <name type="scientific">Castellaniella defragrans</name>
    <name type="common">Alcaligenes defragrans</name>
    <dbReference type="NCBI Taxonomy" id="75697"/>
    <lineage>
        <taxon>Bacteria</taxon>
        <taxon>Pseudomonadati</taxon>
        <taxon>Pseudomonadota</taxon>
        <taxon>Betaproteobacteria</taxon>
        <taxon>Burkholderiales</taxon>
        <taxon>Alcaligenaceae</taxon>
        <taxon>Castellaniella</taxon>
    </lineage>
</organism>
<dbReference type="InterPro" id="IPR028250">
    <property type="entry name" value="DsbDN"/>
</dbReference>
<evidence type="ECO:0000256" key="5">
    <source>
        <dbReference type="ARBA" id="ARBA00022989"/>
    </source>
</evidence>
<dbReference type="Pfam" id="PF02683">
    <property type="entry name" value="DsbD_TM"/>
    <property type="match status" value="1"/>
</dbReference>
<dbReference type="SUPFAM" id="SSF74863">
    <property type="entry name" value="Thiol:disulfide interchange protein DsbD, N-terminal domain (DsbD-alpha)"/>
    <property type="match status" value="1"/>
</dbReference>
<feature type="region of interest" description="Disordered" evidence="8">
    <location>
        <begin position="1"/>
        <end position="34"/>
    </location>
</feature>
<keyword evidence="4" id="KW-0201">Cytochrome c-type biogenesis</keyword>
<dbReference type="InterPro" id="IPR017937">
    <property type="entry name" value="Thioredoxin_CS"/>
</dbReference>
<comment type="subcellular location">
    <subcellularLocation>
        <location evidence="1">Cell membrane</location>
        <topology evidence="1">Multi-pass membrane protein</topology>
    </subcellularLocation>
</comment>
<evidence type="ECO:0000256" key="3">
    <source>
        <dbReference type="ARBA" id="ARBA00022692"/>
    </source>
</evidence>
<evidence type="ECO:0000256" key="9">
    <source>
        <dbReference type="SAM" id="Phobius"/>
    </source>
</evidence>
<feature type="transmembrane region" description="Helical" evidence="9">
    <location>
        <begin position="428"/>
        <end position="454"/>
    </location>
</feature>
<feature type="transmembrane region" description="Helical" evidence="9">
    <location>
        <begin position="586"/>
        <end position="604"/>
    </location>
</feature>
<dbReference type="AlphaFoldDB" id="A0A7W9TNK7"/>
<feature type="transmembrane region" description="Helical" evidence="9">
    <location>
        <begin position="460"/>
        <end position="489"/>
    </location>
</feature>
<dbReference type="RefSeq" id="WP_244978263.1">
    <property type="nucleotide sequence ID" value="NZ_JACHIB010000011.1"/>
</dbReference>
<dbReference type="EC" id="1.8.1.8" evidence="11"/>
<dbReference type="Pfam" id="PF13899">
    <property type="entry name" value="Thioredoxin_7"/>
    <property type="match status" value="1"/>
</dbReference>
<gene>
    <name evidence="11" type="ORF">HNR28_002060</name>
</gene>
<dbReference type="InterPro" id="IPR036249">
    <property type="entry name" value="Thioredoxin-like_sf"/>
</dbReference>
<feature type="compositionally biased region" description="Basic and acidic residues" evidence="8">
    <location>
        <begin position="218"/>
        <end position="230"/>
    </location>
</feature>
<evidence type="ECO:0000256" key="6">
    <source>
        <dbReference type="ARBA" id="ARBA00023136"/>
    </source>
</evidence>
<feature type="transmembrane region" description="Helical" evidence="9">
    <location>
        <begin position="344"/>
        <end position="377"/>
    </location>
</feature>
<feature type="transmembrane region" description="Helical" evidence="9">
    <location>
        <begin position="301"/>
        <end position="332"/>
    </location>
</feature>
<evidence type="ECO:0000256" key="2">
    <source>
        <dbReference type="ARBA" id="ARBA00022475"/>
    </source>
</evidence>
<comment type="caution">
    <text evidence="11">The sequence shown here is derived from an EMBL/GenBank/DDBJ whole genome shotgun (WGS) entry which is preliminary data.</text>
</comment>
<evidence type="ECO:0000313" key="11">
    <source>
        <dbReference type="EMBL" id="MBB6084015.1"/>
    </source>
</evidence>
<dbReference type="Pfam" id="PF11412">
    <property type="entry name" value="DsbD_N"/>
    <property type="match status" value="1"/>
</dbReference>
<dbReference type="NCBIfam" id="NF001419">
    <property type="entry name" value="PRK00293.1"/>
    <property type="match status" value="1"/>
</dbReference>
<dbReference type="GO" id="GO:0017004">
    <property type="term" value="P:cytochrome complex assembly"/>
    <property type="evidence" value="ECO:0007669"/>
    <property type="project" value="UniProtKB-KW"/>
</dbReference>
<keyword evidence="6 9" id="KW-0472">Membrane</keyword>
<evidence type="ECO:0000256" key="7">
    <source>
        <dbReference type="ARBA" id="ARBA00023284"/>
    </source>
</evidence>
<dbReference type="InterPro" id="IPR013766">
    <property type="entry name" value="Thioredoxin_domain"/>
</dbReference>
<protein>
    <submittedName>
        <fullName evidence="11">Thiol:disulfide interchange protein DsbD</fullName>
        <ecNumber evidence="11">1.8.1.8</ecNumber>
    </submittedName>
</protein>
<keyword evidence="2" id="KW-1003">Cell membrane</keyword>
<feature type="transmembrane region" description="Helical" evidence="9">
    <location>
        <begin position="383"/>
        <end position="407"/>
    </location>
</feature>
<evidence type="ECO:0000256" key="1">
    <source>
        <dbReference type="ARBA" id="ARBA00004651"/>
    </source>
</evidence>
<dbReference type="GO" id="GO:0005886">
    <property type="term" value="C:plasma membrane"/>
    <property type="evidence" value="ECO:0007669"/>
    <property type="project" value="UniProtKB-SubCell"/>
</dbReference>
<dbReference type="Gene3D" id="2.60.40.1250">
    <property type="entry name" value="Thiol:disulfide interchange protein DsbD, N-terminal domain"/>
    <property type="match status" value="1"/>
</dbReference>
<feature type="transmembrane region" description="Helical" evidence="9">
    <location>
        <begin position="525"/>
        <end position="543"/>
    </location>
</feature>
<proteinExistence type="predicted"/>
<keyword evidence="3 9" id="KW-0812">Transmembrane</keyword>
<dbReference type="Proteomes" id="UP000541136">
    <property type="component" value="Unassembled WGS sequence"/>
</dbReference>
<evidence type="ECO:0000259" key="10">
    <source>
        <dbReference type="PROSITE" id="PS51352"/>
    </source>
</evidence>
<keyword evidence="5 9" id="KW-1133">Transmembrane helix</keyword>
<dbReference type="PROSITE" id="PS00194">
    <property type="entry name" value="THIOREDOXIN_1"/>
    <property type="match status" value="1"/>
</dbReference>
<dbReference type="GO" id="GO:0045454">
    <property type="term" value="P:cell redox homeostasis"/>
    <property type="evidence" value="ECO:0007669"/>
    <property type="project" value="TreeGrafter"/>
</dbReference>
<accession>A0A7W9TNK7</accession>
<evidence type="ECO:0000256" key="8">
    <source>
        <dbReference type="SAM" id="MobiDB-lite"/>
    </source>
</evidence>
<dbReference type="PROSITE" id="PS51352">
    <property type="entry name" value="THIOREDOXIN_2"/>
    <property type="match status" value="1"/>
</dbReference>
<feature type="domain" description="Thioredoxin" evidence="10">
    <location>
        <begin position="580"/>
        <end position="727"/>
    </location>
</feature>
<dbReference type="Gene3D" id="3.40.30.10">
    <property type="entry name" value="Glutaredoxin"/>
    <property type="match status" value="1"/>
</dbReference>
<reference evidence="11 12" key="1">
    <citation type="submission" date="2020-08" db="EMBL/GenBank/DDBJ databases">
        <title>Genomic Encyclopedia of Type Strains, Phase IV (KMG-IV): sequencing the most valuable type-strain genomes for metagenomic binning, comparative biology and taxonomic classification.</title>
        <authorList>
            <person name="Goeker M."/>
        </authorList>
    </citation>
    <scope>NUCLEOTIDE SEQUENCE [LARGE SCALE GENOMIC DNA]</scope>
    <source>
        <strain evidence="11 12">DSM 12141</strain>
    </source>
</reference>
<keyword evidence="7" id="KW-0676">Redox-active center</keyword>
<feature type="region of interest" description="Disordered" evidence="8">
    <location>
        <begin position="217"/>
        <end position="253"/>
    </location>
</feature>
<name>A0A7W9TNK7_CASDE</name>
<dbReference type="PANTHER" id="PTHR32234:SF0">
    <property type="entry name" value="THIOL:DISULFIDE INTERCHANGE PROTEIN DSBD"/>
    <property type="match status" value="1"/>
</dbReference>
<keyword evidence="11" id="KW-0560">Oxidoreductase</keyword>
<sequence length="729" mass="75140">MSYLPGSSIPRPVCRPAAPGVNRSARTAPRPASPPFVRGLPRRMAALLGILLLALCGLLLGSGPARAADDFLPPEQAFADTAAMADPLTLDVHWEIAPGYYMYQDRFEVRIEDAQGRLLVFRRSDLTPEDAETRAPAWGDALRLPHGRVKYDPTFEKDMEVFHGGVTLRTALRPGAGGPLRVSVTGQGCADEGLCYPPMTKTLVLQADGGGYRAVGEQVRDRVPPPRDETPAAAAPGGAPGTDTGLSAALRGGAGAAPAGAPATSSMASSAAPSAAAGPDGGSWLDLGDVGMAAWLHQAPLWQILALSLALGALLSLTPCVLPMVPILLAVISGGGGPVGRARGLGLAAIYVLGMSLVYTALGVAAGLLGAGLAAWLQSPWVLGTFAVLLALFALAMLDVFTLQAPVGLQSAMQARLQRLPGGHAGGVFVMGLLSALIVGPCVAAPLAGVLLFISQTGDVVVGGAALFALAWGEGLLLLAVGAGAGALMPRAGAWMTPLKAGFGLLLLATAWWMARPLLADGLYVAGWVLLALWAALLAWSAAAQGKGEAGPLRLLTRALALMLALWGLAQGAGLLAGGRDMLRPLAPFTAGVAGSGGAALAAADPAAIRARFTRVASVADLDARLAAAGRPVMLDFYADWCVSCLEMEKFTFSDPAVAERMDRMLLLQADVTRMTDEDRALLARFDLFGPPGILFFDAGGRIIPEARVVGFRKAEAFRKVQDRVLGGG</sequence>
<dbReference type="CDD" id="cd02953">
    <property type="entry name" value="DsbDgamma"/>
    <property type="match status" value="1"/>
</dbReference>
<dbReference type="EMBL" id="JACHIB010000011">
    <property type="protein sequence ID" value="MBB6084015.1"/>
    <property type="molecule type" value="Genomic_DNA"/>
</dbReference>
<dbReference type="InterPro" id="IPR003834">
    <property type="entry name" value="Cyt_c_assmbl_TM_dom"/>
</dbReference>
<feature type="transmembrane region" description="Helical" evidence="9">
    <location>
        <begin position="555"/>
        <end position="574"/>
    </location>
</feature>
<dbReference type="InterPro" id="IPR035671">
    <property type="entry name" value="DsbD_gamma"/>
</dbReference>
<dbReference type="SUPFAM" id="SSF52833">
    <property type="entry name" value="Thioredoxin-like"/>
    <property type="match status" value="1"/>
</dbReference>
<evidence type="ECO:0000256" key="4">
    <source>
        <dbReference type="ARBA" id="ARBA00022748"/>
    </source>
</evidence>
<dbReference type="GO" id="GO:0047134">
    <property type="term" value="F:protein-disulfide reductase [NAD(P)H] activity"/>
    <property type="evidence" value="ECO:0007669"/>
    <property type="project" value="UniProtKB-EC"/>
</dbReference>
<feature type="transmembrane region" description="Helical" evidence="9">
    <location>
        <begin position="501"/>
        <end position="519"/>
    </location>
</feature>
<dbReference type="PANTHER" id="PTHR32234">
    <property type="entry name" value="THIOL:DISULFIDE INTERCHANGE PROTEIN DSBD"/>
    <property type="match status" value="1"/>
</dbReference>
<evidence type="ECO:0000313" key="12">
    <source>
        <dbReference type="Proteomes" id="UP000541136"/>
    </source>
</evidence>